<accession>A0A5C5X4S5</accession>
<proteinExistence type="predicted"/>
<evidence type="ECO:0000256" key="1">
    <source>
        <dbReference type="SAM" id="Phobius"/>
    </source>
</evidence>
<dbReference type="OrthoDB" id="292740at2"/>
<comment type="caution">
    <text evidence="2">The sequence shown here is derived from an EMBL/GenBank/DDBJ whole genome shotgun (WGS) entry which is preliminary data.</text>
</comment>
<dbReference type="AlphaFoldDB" id="A0A5C5X4S5"/>
<feature type="transmembrane region" description="Helical" evidence="1">
    <location>
        <begin position="28"/>
        <end position="46"/>
    </location>
</feature>
<keyword evidence="1" id="KW-0472">Membrane</keyword>
<dbReference type="RefSeq" id="WP_146508075.1">
    <property type="nucleotide sequence ID" value="NZ_SIHI01000001.1"/>
</dbReference>
<dbReference type="Proteomes" id="UP000317243">
    <property type="component" value="Unassembled WGS sequence"/>
</dbReference>
<reference evidence="2 3" key="1">
    <citation type="submission" date="2019-02" db="EMBL/GenBank/DDBJ databases">
        <title>Deep-cultivation of Planctomycetes and their phenomic and genomic characterization uncovers novel biology.</title>
        <authorList>
            <person name="Wiegand S."/>
            <person name="Jogler M."/>
            <person name="Boedeker C."/>
            <person name="Pinto D."/>
            <person name="Vollmers J."/>
            <person name="Rivas-Marin E."/>
            <person name="Kohn T."/>
            <person name="Peeters S.H."/>
            <person name="Heuer A."/>
            <person name="Rast P."/>
            <person name="Oberbeckmann S."/>
            <person name="Bunk B."/>
            <person name="Jeske O."/>
            <person name="Meyerdierks A."/>
            <person name="Storesund J.E."/>
            <person name="Kallscheuer N."/>
            <person name="Luecker S."/>
            <person name="Lage O.M."/>
            <person name="Pohl T."/>
            <person name="Merkel B.J."/>
            <person name="Hornburger P."/>
            <person name="Mueller R.-W."/>
            <person name="Bruemmer F."/>
            <person name="Labrenz M."/>
            <person name="Spormann A.M."/>
            <person name="Op Den Camp H."/>
            <person name="Overmann J."/>
            <person name="Amann R."/>
            <person name="Jetten M.S.M."/>
            <person name="Mascher T."/>
            <person name="Medema M.H."/>
            <person name="Devos D.P."/>
            <person name="Kaster A.-K."/>
            <person name="Ovreas L."/>
            <person name="Rohde M."/>
            <person name="Galperin M.Y."/>
            <person name="Jogler C."/>
        </authorList>
    </citation>
    <scope>NUCLEOTIDE SEQUENCE [LARGE SCALE GENOMIC DNA]</scope>
    <source>
        <strain evidence="2 3">KOR42</strain>
    </source>
</reference>
<evidence type="ECO:0000313" key="3">
    <source>
        <dbReference type="Proteomes" id="UP000317243"/>
    </source>
</evidence>
<organism evidence="2 3">
    <name type="scientific">Thalassoglobus neptunius</name>
    <dbReference type="NCBI Taxonomy" id="1938619"/>
    <lineage>
        <taxon>Bacteria</taxon>
        <taxon>Pseudomonadati</taxon>
        <taxon>Planctomycetota</taxon>
        <taxon>Planctomycetia</taxon>
        <taxon>Planctomycetales</taxon>
        <taxon>Planctomycetaceae</taxon>
        <taxon>Thalassoglobus</taxon>
    </lineage>
</organism>
<keyword evidence="3" id="KW-1185">Reference proteome</keyword>
<name>A0A5C5X4S5_9PLAN</name>
<sequence length="128" mass="13371">MGVVMFVLVAIVLIETGSFEGADFGGILIAVAGGFAVAISVAVMAGSKKILIADNAGEPELLKVFMARNLLTKAPLEGAALFNVIAFILEQSVWSLVIVGFLVAVMIATFPTQTKLDNFLTAHTTTTV</sequence>
<gene>
    <name evidence="2" type="ORF">KOR42_13520</name>
</gene>
<evidence type="ECO:0000313" key="2">
    <source>
        <dbReference type="EMBL" id="TWT57984.1"/>
    </source>
</evidence>
<keyword evidence="1" id="KW-0812">Transmembrane</keyword>
<feature type="transmembrane region" description="Helical" evidence="1">
    <location>
        <begin position="94"/>
        <end position="110"/>
    </location>
</feature>
<protein>
    <submittedName>
        <fullName evidence="2">Uncharacterized protein</fullName>
    </submittedName>
</protein>
<keyword evidence="1" id="KW-1133">Transmembrane helix</keyword>
<dbReference type="EMBL" id="SIHI01000001">
    <property type="protein sequence ID" value="TWT57984.1"/>
    <property type="molecule type" value="Genomic_DNA"/>
</dbReference>